<dbReference type="GO" id="GO:0043138">
    <property type="term" value="F:3'-5' DNA helicase activity"/>
    <property type="evidence" value="ECO:0007669"/>
    <property type="project" value="UniProtKB-EC"/>
</dbReference>
<evidence type="ECO:0000256" key="8">
    <source>
        <dbReference type="ARBA" id="ARBA00023125"/>
    </source>
</evidence>
<dbReference type="GO" id="GO:0006281">
    <property type="term" value="P:DNA repair"/>
    <property type="evidence" value="ECO:0007669"/>
    <property type="project" value="UniProtKB-UniRule"/>
</dbReference>
<dbReference type="Gene3D" id="2.40.50.140">
    <property type="entry name" value="Nucleic acid-binding proteins"/>
    <property type="match status" value="1"/>
</dbReference>
<keyword evidence="11" id="KW-0413">Isomerase</keyword>
<name>A0A1H9QNS7_9FIRM</name>
<keyword evidence="9 15" id="KW-0233">DNA recombination</keyword>
<evidence type="ECO:0000256" key="2">
    <source>
        <dbReference type="ARBA" id="ARBA00017846"/>
    </source>
</evidence>
<dbReference type="PROSITE" id="PS51192">
    <property type="entry name" value="HELICASE_ATP_BIND_1"/>
    <property type="match status" value="1"/>
</dbReference>
<evidence type="ECO:0000256" key="5">
    <source>
        <dbReference type="ARBA" id="ARBA00022801"/>
    </source>
</evidence>
<evidence type="ECO:0000256" key="11">
    <source>
        <dbReference type="ARBA" id="ARBA00023235"/>
    </source>
</evidence>
<dbReference type="InterPro" id="IPR047112">
    <property type="entry name" value="RecG/Mfd"/>
</dbReference>
<dbReference type="SUPFAM" id="SSF52540">
    <property type="entry name" value="P-loop containing nucleoside triphosphate hydrolases"/>
    <property type="match status" value="2"/>
</dbReference>
<keyword evidence="3 15" id="KW-0547">Nucleotide-binding</keyword>
<dbReference type="EC" id="5.6.2.4" evidence="13 15"/>
<dbReference type="InterPro" id="IPR004609">
    <property type="entry name" value="ATP-dep_DNA_helicase_RecG"/>
</dbReference>
<dbReference type="InterPro" id="IPR011545">
    <property type="entry name" value="DEAD/DEAH_box_helicase_dom"/>
</dbReference>
<dbReference type="SMART" id="SM00490">
    <property type="entry name" value="HELICc"/>
    <property type="match status" value="1"/>
</dbReference>
<dbReference type="Pfam" id="PF00270">
    <property type="entry name" value="DEAD"/>
    <property type="match status" value="1"/>
</dbReference>
<evidence type="ECO:0000256" key="13">
    <source>
        <dbReference type="ARBA" id="ARBA00034808"/>
    </source>
</evidence>
<dbReference type="PROSITE" id="PS51194">
    <property type="entry name" value="HELICASE_CTER"/>
    <property type="match status" value="1"/>
</dbReference>
<dbReference type="Pfam" id="PF19833">
    <property type="entry name" value="RecG_dom3_C"/>
    <property type="match status" value="1"/>
</dbReference>
<dbReference type="CDD" id="cd17992">
    <property type="entry name" value="DEXHc_RecG"/>
    <property type="match status" value="1"/>
</dbReference>
<keyword evidence="7 15" id="KW-0067">ATP-binding</keyword>
<dbReference type="Pfam" id="PF00271">
    <property type="entry name" value="Helicase_C"/>
    <property type="match status" value="1"/>
</dbReference>
<dbReference type="SUPFAM" id="SSF50249">
    <property type="entry name" value="Nucleic acid-binding proteins"/>
    <property type="match status" value="1"/>
</dbReference>
<evidence type="ECO:0000256" key="6">
    <source>
        <dbReference type="ARBA" id="ARBA00022806"/>
    </source>
</evidence>
<keyword evidence="4 15" id="KW-0227">DNA damage</keyword>
<evidence type="ECO:0000256" key="10">
    <source>
        <dbReference type="ARBA" id="ARBA00023204"/>
    </source>
</evidence>
<dbReference type="NCBIfam" id="NF008168">
    <property type="entry name" value="PRK10917.2-2"/>
    <property type="match status" value="1"/>
</dbReference>
<comment type="catalytic activity">
    <reaction evidence="14 15">
        <text>ATP + H2O = ADP + phosphate + H(+)</text>
        <dbReference type="Rhea" id="RHEA:13065"/>
        <dbReference type="ChEBI" id="CHEBI:15377"/>
        <dbReference type="ChEBI" id="CHEBI:15378"/>
        <dbReference type="ChEBI" id="CHEBI:30616"/>
        <dbReference type="ChEBI" id="CHEBI:43474"/>
        <dbReference type="ChEBI" id="CHEBI:456216"/>
        <dbReference type="EC" id="5.6.2.4"/>
    </reaction>
</comment>
<dbReference type="Gene3D" id="3.40.50.300">
    <property type="entry name" value="P-loop containing nucleotide triphosphate hydrolases"/>
    <property type="match status" value="2"/>
</dbReference>
<feature type="domain" description="Helicase C-terminal" evidence="17">
    <location>
        <begin position="454"/>
        <end position="614"/>
    </location>
</feature>
<reference evidence="19" key="1">
    <citation type="submission" date="2016-10" db="EMBL/GenBank/DDBJ databases">
        <authorList>
            <person name="Varghese N."/>
            <person name="Submissions S."/>
        </authorList>
    </citation>
    <scope>NUCLEOTIDE SEQUENCE [LARGE SCALE GENOMIC DNA]</scope>
    <source>
        <strain evidence="19">S1b</strain>
    </source>
</reference>
<dbReference type="InterPro" id="IPR027417">
    <property type="entry name" value="P-loop_NTPase"/>
</dbReference>
<dbReference type="PANTHER" id="PTHR47964">
    <property type="entry name" value="ATP-DEPENDENT DNA HELICASE HOMOLOG RECG, CHLOROPLASTIC"/>
    <property type="match status" value="1"/>
</dbReference>
<dbReference type="InterPro" id="IPR014001">
    <property type="entry name" value="Helicase_ATP-bd"/>
</dbReference>
<evidence type="ECO:0000313" key="19">
    <source>
        <dbReference type="Proteomes" id="UP000182471"/>
    </source>
</evidence>
<dbReference type="Proteomes" id="UP000182471">
    <property type="component" value="Unassembled WGS sequence"/>
</dbReference>
<comment type="function">
    <text evidence="15">Plays a critical role in recombination and DNA repair. Helps process Holliday junction intermediates to mature products by catalyzing branch migration. Has replication fork regression activity, unwinds stalled or blocked replication forks to make a HJ that can be resolved. Has a DNA unwinding activity characteristic of a DNA helicase with 3'-5' polarity.</text>
</comment>
<keyword evidence="6 15" id="KW-0347">Helicase</keyword>
<dbReference type="InterPro" id="IPR012340">
    <property type="entry name" value="NA-bd_OB-fold"/>
</dbReference>
<evidence type="ECO:0000256" key="4">
    <source>
        <dbReference type="ARBA" id="ARBA00022763"/>
    </source>
</evidence>
<evidence type="ECO:0000256" key="3">
    <source>
        <dbReference type="ARBA" id="ARBA00022741"/>
    </source>
</evidence>
<feature type="domain" description="Helicase ATP-binding" evidence="16">
    <location>
        <begin position="272"/>
        <end position="435"/>
    </location>
</feature>
<keyword evidence="10 15" id="KW-0234">DNA repair</keyword>
<dbReference type="InterPro" id="IPR045562">
    <property type="entry name" value="RecG_dom3_C"/>
</dbReference>
<dbReference type="NCBIfam" id="NF008165">
    <property type="entry name" value="PRK10917.1-3"/>
    <property type="match status" value="1"/>
</dbReference>
<keyword evidence="19" id="KW-1185">Reference proteome</keyword>
<accession>A0A1H9QNS7</accession>
<dbReference type="InterPro" id="IPR001650">
    <property type="entry name" value="Helicase_C-like"/>
</dbReference>
<evidence type="ECO:0000256" key="9">
    <source>
        <dbReference type="ARBA" id="ARBA00023172"/>
    </source>
</evidence>
<evidence type="ECO:0000256" key="15">
    <source>
        <dbReference type="RuleBase" id="RU363016"/>
    </source>
</evidence>
<dbReference type="RefSeq" id="WP_022748089.1">
    <property type="nucleotide sequence ID" value="NZ_FOGW01000006.1"/>
</dbReference>
<evidence type="ECO:0000259" key="17">
    <source>
        <dbReference type="PROSITE" id="PS51194"/>
    </source>
</evidence>
<dbReference type="GO" id="GO:0016887">
    <property type="term" value="F:ATP hydrolysis activity"/>
    <property type="evidence" value="ECO:0007669"/>
    <property type="project" value="RHEA"/>
</dbReference>
<dbReference type="PANTHER" id="PTHR47964:SF1">
    <property type="entry name" value="ATP-DEPENDENT DNA HELICASE HOMOLOG RECG, CHLOROPLASTIC"/>
    <property type="match status" value="1"/>
</dbReference>
<protein>
    <recommendedName>
        <fullName evidence="2 15">ATP-dependent DNA helicase RecG</fullName>
        <ecNumber evidence="13 15">5.6.2.4</ecNumber>
    </recommendedName>
</protein>
<comment type="similarity">
    <text evidence="1 15">Belongs to the helicase family. RecG subfamily.</text>
</comment>
<evidence type="ECO:0000256" key="7">
    <source>
        <dbReference type="ARBA" id="ARBA00022840"/>
    </source>
</evidence>
<dbReference type="NCBIfam" id="TIGR00643">
    <property type="entry name" value="recG"/>
    <property type="match status" value="1"/>
</dbReference>
<dbReference type="GO" id="GO:0006310">
    <property type="term" value="P:DNA recombination"/>
    <property type="evidence" value="ECO:0007669"/>
    <property type="project" value="UniProtKB-UniRule"/>
</dbReference>
<organism evidence="18 19">
    <name type="scientific">Lachnobacterium bovis</name>
    <dbReference type="NCBI Taxonomy" id="140626"/>
    <lineage>
        <taxon>Bacteria</taxon>
        <taxon>Bacillati</taxon>
        <taxon>Bacillota</taxon>
        <taxon>Clostridia</taxon>
        <taxon>Lachnospirales</taxon>
        <taxon>Lachnospiraceae</taxon>
        <taxon>Lachnobacterium</taxon>
    </lineage>
</organism>
<dbReference type="GO" id="GO:0003677">
    <property type="term" value="F:DNA binding"/>
    <property type="evidence" value="ECO:0007669"/>
    <property type="project" value="UniProtKB-KW"/>
</dbReference>
<sequence length="686" mass="78391">MELQTSIINIKGIGPKTENMLKKIGVYTVGDILLHFPRNYLLYPKAQLLDNEIEPNKIYAIRAIVSKTPIVKNNTRIPITLLYLYHAGVNMECIWYRMPYIKSKLIPGKYIIFYGKIKQKNNRFVMEQPDVYTEEEYARIENNLTPIYSLTAGLSNKMVTKTIAEVIKNDNLFMDYLPQDIKAKYNLCDYNYALKQIHFPDNMDSLIVARKRLVFDEFFIFILAMQLQKSRQIKAKNHFVFKKDDFVEKLIKKLPYELTDAQKRALSEVRNDLRKDVSMERLIQGDVGSGKTIVAFLAMCEAFKNGYQSAIMAPTEVLARQHYDTFLEWSTLFGLDIPLILLTGSMTAKQKREAYDSILNTPNAMIIGTHAVIQEKVEYCNLALVVTDEQHRFGVQQRSTFSKKGDQPHIIVMSATPIPRTLAIILYGDLDVSIIDEVPARRLPTKNCVVDSGYRNKAYEFIASQVKMGHQAYVICPLVEESENMDGENVTDYTKMMQQLYKDKIKVAMLNGKMKPAQKNAIMESFAKNEVQVLVSTTVVEVGVNVPNSTVMMIENADRFGLAQLHQLRGRIGRGDAQGYCIMINTSKSKNAKKRLEILNKSNDGFYIASEDLKLRGPGDFFGIRQSGEFNFQLADIYQDADVLKKAADSVNEILDQDSTLQEDKNKNLKIWLERHLSESLQNINL</sequence>
<evidence type="ECO:0000256" key="12">
    <source>
        <dbReference type="ARBA" id="ARBA00034617"/>
    </source>
</evidence>
<keyword evidence="5 15" id="KW-0378">Hydrolase</keyword>
<evidence type="ECO:0000256" key="14">
    <source>
        <dbReference type="ARBA" id="ARBA00048988"/>
    </source>
</evidence>
<dbReference type="GO" id="GO:0005524">
    <property type="term" value="F:ATP binding"/>
    <property type="evidence" value="ECO:0007669"/>
    <property type="project" value="UniProtKB-KW"/>
</dbReference>
<dbReference type="InterPro" id="IPR033454">
    <property type="entry name" value="RecG_wedge"/>
</dbReference>
<evidence type="ECO:0000259" key="16">
    <source>
        <dbReference type="PROSITE" id="PS51192"/>
    </source>
</evidence>
<dbReference type="EMBL" id="FOGW01000006">
    <property type="protein sequence ID" value="SER62156.1"/>
    <property type="molecule type" value="Genomic_DNA"/>
</dbReference>
<evidence type="ECO:0000256" key="1">
    <source>
        <dbReference type="ARBA" id="ARBA00007504"/>
    </source>
</evidence>
<dbReference type="AlphaFoldDB" id="A0A1H9QNS7"/>
<proteinExistence type="inferred from homology"/>
<gene>
    <name evidence="18" type="ORF">SAMN02910429_00629</name>
</gene>
<dbReference type="Pfam" id="PF17191">
    <property type="entry name" value="RecG_wedge"/>
    <property type="match status" value="1"/>
</dbReference>
<evidence type="ECO:0000313" key="18">
    <source>
        <dbReference type="EMBL" id="SER62156.1"/>
    </source>
</evidence>
<keyword evidence="8" id="KW-0238">DNA-binding</keyword>
<dbReference type="SMART" id="SM00487">
    <property type="entry name" value="DEXDc"/>
    <property type="match status" value="1"/>
</dbReference>
<comment type="catalytic activity">
    <reaction evidence="12 15">
        <text>Couples ATP hydrolysis with the unwinding of duplex DNA by translocating in the 3'-5' direction.</text>
        <dbReference type="EC" id="5.6.2.4"/>
    </reaction>
</comment>